<evidence type="ECO:0000313" key="1">
    <source>
        <dbReference type="EMBL" id="GMH30955.1"/>
    </source>
</evidence>
<accession>A0AAD3TK13</accession>
<gene>
    <name evidence="1" type="ORF">Nepgr_032798</name>
</gene>
<sequence length="242" mass="27732">MWRHCKTVNPQHSREHVQRALVFPYILKSNVQFRLRGIANVLVGKLNAHTPFRAHRAIGRCEWCAALAVNKADVQAHTCTRPHIPLPGCESSLHKPATQGLRPDSNKATIRIELATVPKNFCRSCKTICSNYGKNKSAQRWNYHSFYSFHFHPPDVNPRGERPQNHTLGQLLEIPHCRLPVVPHRRIHCGESGWYIENNIFVPSEESESKLLSLKNDSRLLCPAWIKALHLRFAFTIVNHPI</sequence>
<keyword evidence="2" id="KW-1185">Reference proteome</keyword>
<comment type="caution">
    <text evidence="1">The sequence shown here is derived from an EMBL/GenBank/DDBJ whole genome shotgun (WGS) entry which is preliminary data.</text>
</comment>
<name>A0AAD3TK13_NEPGR</name>
<dbReference type="Proteomes" id="UP001279734">
    <property type="component" value="Unassembled WGS sequence"/>
</dbReference>
<protein>
    <submittedName>
        <fullName evidence="1">Uncharacterized protein</fullName>
    </submittedName>
</protein>
<organism evidence="1 2">
    <name type="scientific">Nepenthes gracilis</name>
    <name type="common">Slender pitcher plant</name>
    <dbReference type="NCBI Taxonomy" id="150966"/>
    <lineage>
        <taxon>Eukaryota</taxon>
        <taxon>Viridiplantae</taxon>
        <taxon>Streptophyta</taxon>
        <taxon>Embryophyta</taxon>
        <taxon>Tracheophyta</taxon>
        <taxon>Spermatophyta</taxon>
        <taxon>Magnoliopsida</taxon>
        <taxon>eudicotyledons</taxon>
        <taxon>Gunneridae</taxon>
        <taxon>Pentapetalae</taxon>
        <taxon>Caryophyllales</taxon>
        <taxon>Nepenthaceae</taxon>
        <taxon>Nepenthes</taxon>
    </lineage>
</organism>
<proteinExistence type="predicted"/>
<evidence type="ECO:0000313" key="2">
    <source>
        <dbReference type="Proteomes" id="UP001279734"/>
    </source>
</evidence>
<dbReference type="AlphaFoldDB" id="A0AAD3TK13"/>
<dbReference type="EMBL" id="BSYO01000039">
    <property type="protein sequence ID" value="GMH30955.1"/>
    <property type="molecule type" value="Genomic_DNA"/>
</dbReference>
<reference evidence="1" key="1">
    <citation type="submission" date="2023-05" db="EMBL/GenBank/DDBJ databases">
        <title>Nepenthes gracilis genome sequencing.</title>
        <authorList>
            <person name="Fukushima K."/>
        </authorList>
    </citation>
    <scope>NUCLEOTIDE SEQUENCE</scope>
    <source>
        <strain evidence="1">SING2019-196</strain>
    </source>
</reference>